<dbReference type="Proteomes" id="UP001422759">
    <property type="component" value="Unassembled WGS sequence"/>
</dbReference>
<name>A0ABP4KC85_9ACTN</name>
<gene>
    <name evidence="1" type="ORF">GCM10009760_63550</name>
</gene>
<keyword evidence="2" id="KW-1185">Reference proteome</keyword>
<sequence length="99" mass="10853">MDDSRPDAAAKAATDPCLRPETIDMTRRMTWLRPRYGAKISVQALWLDLAADQGVLQLRHPTGSVGTLPVAEFAACWAARRRCWICAPPSTTSTPAAWS</sequence>
<evidence type="ECO:0000313" key="2">
    <source>
        <dbReference type="Proteomes" id="UP001422759"/>
    </source>
</evidence>
<protein>
    <submittedName>
        <fullName evidence="1">Uncharacterized protein</fullName>
    </submittedName>
</protein>
<proteinExistence type="predicted"/>
<dbReference type="EMBL" id="BAAANT010000083">
    <property type="protein sequence ID" value="GAA1501052.1"/>
    <property type="molecule type" value="Genomic_DNA"/>
</dbReference>
<organism evidence="1 2">
    <name type="scientific">Kitasatospora kazusensis</name>
    <dbReference type="NCBI Taxonomy" id="407974"/>
    <lineage>
        <taxon>Bacteria</taxon>
        <taxon>Bacillati</taxon>
        <taxon>Actinomycetota</taxon>
        <taxon>Actinomycetes</taxon>
        <taxon>Kitasatosporales</taxon>
        <taxon>Streptomycetaceae</taxon>
        <taxon>Kitasatospora</taxon>
    </lineage>
</organism>
<comment type="caution">
    <text evidence="1">The sequence shown here is derived from an EMBL/GenBank/DDBJ whole genome shotgun (WGS) entry which is preliminary data.</text>
</comment>
<evidence type="ECO:0000313" key="1">
    <source>
        <dbReference type="EMBL" id="GAA1501052.1"/>
    </source>
</evidence>
<reference evidence="2" key="1">
    <citation type="journal article" date="2019" name="Int. J. Syst. Evol. Microbiol.">
        <title>The Global Catalogue of Microorganisms (GCM) 10K type strain sequencing project: providing services to taxonomists for standard genome sequencing and annotation.</title>
        <authorList>
            <consortium name="The Broad Institute Genomics Platform"/>
            <consortium name="The Broad Institute Genome Sequencing Center for Infectious Disease"/>
            <person name="Wu L."/>
            <person name="Ma J."/>
        </authorList>
    </citation>
    <scope>NUCLEOTIDE SEQUENCE [LARGE SCALE GENOMIC DNA]</scope>
    <source>
        <strain evidence="2">JCM 14560</strain>
    </source>
</reference>
<accession>A0ABP4KC85</accession>